<dbReference type="GO" id="GO:0003964">
    <property type="term" value="F:RNA-directed DNA polymerase activity"/>
    <property type="evidence" value="ECO:0007669"/>
    <property type="project" value="UniProtKB-KW"/>
</dbReference>
<organism evidence="1">
    <name type="scientific">Tanacetum cinerariifolium</name>
    <name type="common">Dalmatian daisy</name>
    <name type="synonym">Chrysanthemum cinerariifolium</name>
    <dbReference type="NCBI Taxonomy" id="118510"/>
    <lineage>
        <taxon>Eukaryota</taxon>
        <taxon>Viridiplantae</taxon>
        <taxon>Streptophyta</taxon>
        <taxon>Embryophyta</taxon>
        <taxon>Tracheophyta</taxon>
        <taxon>Spermatophyta</taxon>
        <taxon>Magnoliopsida</taxon>
        <taxon>eudicotyledons</taxon>
        <taxon>Gunneridae</taxon>
        <taxon>Pentapetalae</taxon>
        <taxon>asterids</taxon>
        <taxon>campanulids</taxon>
        <taxon>Asterales</taxon>
        <taxon>Asteraceae</taxon>
        <taxon>Asteroideae</taxon>
        <taxon>Anthemideae</taxon>
        <taxon>Anthemidinae</taxon>
        <taxon>Tanacetum</taxon>
    </lineage>
</organism>
<keyword evidence="1" id="KW-0808">Transferase</keyword>
<gene>
    <name evidence="1" type="ORF">Tci_055910</name>
</gene>
<proteinExistence type="predicted"/>
<comment type="caution">
    <text evidence="1">The sequence shown here is derived from an EMBL/GenBank/DDBJ whole genome shotgun (WGS) entry which is preliminary data.</text>
</comment>
<dbReference type="InterPro" id="IPR043502">
    <property type="entry name" value="DNA/RNA_pol_sf"/>
</dbReference>
<keyword evidence="1" id="KW-0548">Nucleotidyltransferase</keyword>
<dbReference type="EMBL" id="BKCJ010008781">
    <property type="protein sequence ID" value="GEU83932.1"/>
    <property type="molecule type" value="Genomic_DNA"/>
</dbReference>
<protein>
    <submittedName>
        <fullName evidence="1">Putative reverse transcriptase domain-containing protein</fullName>
    </submittedName>
</protein>
<accession>A0A6L2NFT1</accession>
<evidence type="ECO:0000313" key="1">
    <source>
        <dbReference type="EMBL" id="GEU83932.1"/>
    </source>
</evidence>
<sequence>MRIRSPDRFFGFPSGFPLGMVPPKNLDKRNSLFPHDSVLTIYNGLRLYDFKCELFMETCYLWKPAIYGDLLFMESLPMKYQADKKPGASGRVFTITEGQAANTSGMDWLTEYHATIDCHSYRVIFGDIHAPEYTYHGSLSGKSMQIISALQARTLLYHSCEGFLAMIHDMTSEVPTIHDQQIVLEFPDVFPDELPGIPPVSEELKDQLQELLERGFIHPSVSPWGAPVLFVKKKDGIPVMDVTKETGVISPTDLLILVLSNPGVPLRVTPIQYALLADVDTKESVVELQADKKPGASRRVFAITEGQAANTSETPGSLVSNEGNGEAFGVSNNEFAAKKFVYCCNFLCLLL</sequence>
<dbReference type="PANTHER" id="PTHR15503:SF45">
    <property type="entry name" value="RNA-DIRECTED DNA POLYMERASE HOMOLOG"/>
    <property type="match status" value="1"/>
</dbReference>
<dbReference type="SUPFAM" id="SSF56672">
    <property type="entry name" value="DNA/RNA polymerases"/>
    <property type="match status" value="1"/>
</dbReference>
<name>A0A6L2NFT1_TANCI</name>
<dbReference type="PANTHER" id="PTHR15503">
    <property type="entry name" value="LDOC1 RELATED"/>
    <property type="match status" value="1"/>
</dbReference>
<reference evidence="1" key="1">
    <citation type="journal article" date="2019" name="Sci. Rep.">
        <title>Draft genome of Tanacetum cinerariifolium, the natural source of mosquito coil.</title>
        <authorList>
            <person name="Yamashiro T."/>
            <person name="Shiraishi A."/>
            <person name="Satake H."/>
            <person name="Nakayama K."/>
        </authorList>
    </citation>
    <scope>NUCLEOTIDE SEQUENCE</scope>
</reference>
<keyword evidence="1" id="KW-0695">RNA-directed DNA polymerase</keyword>
<dbReference type="InterPro" id="IPR032567">
    <property type="entry name" value="RTL1-rel"/>
</dbReference>
<dbReference type="Gene3D" id="3.10.10.10">
    <property type="entry name" value="HIV Type 1 Reverse Transcriptase, subunit A, domain 1"/>
    <property type="match status" value="1"/>
</dbReference>
<dbReference type="AlphaFoldDB" id="A0A6L2NFT1"/>